<comment type="caution">
    <text evidence="3">The sequence shown here is derived from an EMBL/GenBank/DDBJ whole genome shotgun (WGS) entry which is preliminary data.</text>
</comment>
<gene>
    <name evidence="3" type="ORF">EXY23_25710</name>
</gene>
<proteinExistence type="predicted"/>
<dbReference type="Pfam" id="PF13438">
    <property type="entry name" value="DUF4113"/>
    <property type="match status" value="1"/>
</dbReference>
<protein>
    <submittedName>
        <fullName evidence="3">DUF4113 domain-containing protein</fullName>
    </submittedName>
</protein>
<organism evidence="3 4">
    <name type="scientific">Roseicella aquatilis</name>
    <dbReference type="NCBI Taxonomy" id="2527868"/>
    <lineage>
        <taxon>Bacteria</taxon>
        <taxon>Pseudomonadati</taxon>
        <taxon>Pseudomonadota</taxon>
        <taxon>Alphaproteobacteria</taxon>
        <taxon>Acetobacterales</taxon>
        <taxon>Roseomonadaceae</taxon>
        <taxon>Roseicella</taxon>
    </lineage>
</organism>
<sequence>MLNDLWPEAGQPRMPFPSRDPVRSAKAMAALDAVNARHGAGTLRPLASGLARPWAARAARLSPRTTTRLEEILEARAW</sequence>
<dbReference type="InterPro" id="IPR025188">
    <property type="entry name" value="DUF4113"/>
</dbReference>
<evidence type="ECO:0000313" key="4">
    <source>
        <dbReference type="Proteomes" id="UP000295023"/>
    </source>
</evidence>
<reference evidence="3 4" key="1">
    <citation type="submission" date="2019-03" db="EMBL/GenBank/DDBJ databases">
        <title>Paracraurococcus aquatilis NE82 genome sequence.</title>
        <authorList>
            <person name="Zhao Y."/>
            <person name="Du Z."/>
        </authorList>
    </citation>
    <scope>NUCLEOTIDE SEQUENCE [LARGE SCALE GENOMIC DNA]</scope>
    <source>
        <strain evidence="3 4">NE82</strain>
    </source>
</reference>
<feature type="domain" description="DUF4113" evidence="2">
    <location>
        <begin position="26"/>
        <end position="74"/>
    </location>
</feature>
<dbReference type="AlphaFoldDB" id="A0A4R4D336"/>
<name>A0A4R4D336_9PROT</name>
<feature type="region of interest" description="Disordered" evidence="1">
    <location>
        <begin position="1"/>
        <end position="20"/>
    </location>
</feature>
<dbReference type="OrthoDB" id="9808813at2"/>
<evidence type="ECO:0000256" key="1">
    <source>
        <dbReference type="SAM" id="MobiDB-lite"/>
    </source>
</evidence>
<evidence type="ECO:0000259" key="2">
    <source>
        <dbReference type="Pfam" id="PF13438"/>
    </source>
</evidence>
<keyword evidence="4" id="KW-1185">Reference proteome</keyword>
<accession>A0A4R4D336</accession>
<evidence type="ECO:0000313" key="3">
    <source>
        <dbReference type="EMBL" id="TCZ52952.1"/>
    </source>
</evidence>
<dbReference type="Proteomes" id="UP000295023">
    <property type="component" value="Unassembled WGS sequence"/>
</dbReference>
<dbReference type="EMBL" id="SKBM01000044">
    <property type="protein sequence ID" value="TCZ52952.1"/>
    <property type="molecule type" value="Genomic_DNA"/>
</dbReference>